<feature type="compositionally biased region" description="Basic and acidic residues" evidence="1">
    <location>
        <begin position="289"/>
        <end position="308"/>
    </location>
</feature>
<keyword evidence="2" id="KW-1133">Transmembrane helix</keyword>
<evidence type="ECO:0000256" key="1">
    <source>
        <dbReference type="SAM" id="MobiDB-lite"/>
    </source>
</evidence>
<feature type="compositionally biased region" description="Basic residues" evidence="1">
    <location>
        <begin position="364"/>
        <end position="373"/>
    </location>
</feature>
<evidence type="ECO:0000256" key="2">
    <source>
        <dbReference type="SAM" id="Phobius"/>
    </source>
</evidence>
<dbReference type="GeneID" id="43452004"/>
<dbReference type="Proteomes" id="UP000018763">
    <property type="component" value="Chromosome"/>
</dbReference>
<keyword evidence="2" id="KW-0472">Membrane</keyword>
<dbReference type="RefSeq" id="WP_023986158.1">
    <property type="nucleotide sequence ID" value="NC_023036.2"/>
</dbReference>
<protein>
    <recommendedName>
        <fullName evidence="3">DUF6542 domain-containing protein</fullName>
    </recommendedName>
</protein>
<feature type="domain" description="DUF6542" evidence="3">
    <location>
        <begin position="28"/>
        <end position="146"/>
    </location>
</feature>
<feature type="compositionally biased region" description="Basic and acidic residues" evidence="1">
    <location>
        <begin position="234"/>
        <end position="279"/>
    </location>
</feature>
<gene>
    <name evidence="4" type="ORF">D174_21390</name>
</gene>
<name>V5XGI9_MYCNE</name>
<feature type="transmembrane region" description="Helical" evidence="2">
    <location>
        <begin position="28"/>
        <end position="49"/>
    </location>
</feature>
<sequence length="379" mass="42749">MSGQPEPTESVSHRAVLPRIPGWPSGLLPWWGAVLVAVTATLVGFAYHAGAGAGELGAVFATFYVLGCLAAVLLVRRSGIFATVIQPPLILFISVPSAYFLMHSGQISGLKDVLINCGYPLIERFPLMFFTSVAVLAIGGARWYLDKQSADSAEVSESTGSDGPDLAERVARRLRRSPDPDAEAQPRPARRSRRPRETAARAAQEPRRTRTGQPSRARHNRPPESDIAASAAAADRRERAATRERYGRPRPDEELRADPPRRARRTRDAAARDPREPRQPRRTPPPSRTRAEDTPDPYERPRRRREYDSPYADYQPGYRPPRPEDRYPEYPDYPEPPRRAATEGAHHPVSRVRYRSTDDERRTEHRTRPRAGHRRDDWD</sequence>
<feature type="transmembrane region" description="Helical" evidence="2">
    <location>
        <begin position="80"/>
        <end position="101"/>
    </location>
</feature>
<feature type="compositionally biased region" description="Basic and acidic residues" evidence="1">
    <location>
        <begin position="195"/>
        <end position="208"/>
    </location>
</feature>
<reference evidence="4 5" key="1">
    <citation type="journal article" date="2014" name="Genome Announc.">
        <title>Complete Genome Sequence of Sterol-Transforming Mycobacterium neoaurum Strain VKM Ac-1815D.</title>
        <authorList>
            <person name="Shtratnikova V.Y."/>
            <person name="Bragin E.Y."/>
            <person name="Dovbnya D.V."/>
            <person name="Pekov Y.A."/>
            <person name="Schelkunov M.I."/>
            <person name="Strizhov N."/>
            <person name="Ivashina T.V."/>
            <person name="Ashapkin V.V."/>
            <person name="Donova M.V."/>
        </authorList>
    </citation>
    <scope>NUCLEOTIDE SEQUENCE [LARGE SCALE GENOMIC DNA]</scope>
    <source>
        <strain evidence="4 5">VKM Ac-1815D</strain>
    </source>
</reference>
<feature type="region of interest" description="Disordered" evidence="1">
    <location>
        <begin position="172"/>
        <end position="379"/>
    </location>
</feature>
<keyword evidence="2" id="KW-0812">Transmembrane</keyword>
<evidence type="ECO:0000313" key="5">
    <source>
        <dbReference type="Proteomes" id="UP000018763"/>
    </source>
</evidence>
<dbReference type="HOGENOM" id="CLU_055797_0_0_11"/>
<keyword evidence="5" id="KW-1185">Reference proteome</keyword>
<dbReference type="InterPro" id="IPR046672">
    <property type="entry name" value="DUF6542"/>
</dbReference>
<dbReference type="Pfam" id="PF20177">
    <property type="entry name" value="DUF6542"/>
    <property type="match status" value="1"/>
</dbReference>
<feature type="transmembrane region" description="Helical" evidence="2">
    <location>
        <begin position="56"/>
        <end position="74"/>
    </location>
</feature>
<dbReference type="eggNOG" id="ENOG50348VF">
    <property type="taxonomic scope" value="Bacteria"/>
</dbReference>
<feature type="transmembrane region" description="Helical" evidence="2">
    <location>
        <begin position="125"/>
        <end position="145"/>
    </location>
</feature>
<organism evidence="4 5">
    <name type="scientific">Mycolicibacterium neoaurum VKM Ac-1815D</name>
    <dbReference type="NCBI Taxonomy" id="700508"/>
    <lineage>
        <taxon>Bacteria</taxon>
        <taxon>Bacillati</taxon>
        <taxon>Actinomycetota</taxon>
        <taxon>Actinomycetes</taxon>
        <taxon>Mycobacteriales</taxon>
        <taxon>Mycobacteriaceae</taxon>
        <taxon>Mycolicibacterium</taxon>
    </lineage>
</organism>
<dbReference type="EMBL" id="CP006936">
    <property type="protein sequence ID" value="AHC26953.1"/>
    <property type="molecule type" value="Genomic_DNA"/>
</dbReference>
<dbReference type="AlphaFoldDB" id="V5XGI9"/>
<accession>V5XGI9</accession>
<evidence type="ECO:0000313" key="4">
    <source>
        <dbReference type="EMBL" id="AHC26953.1"/>
    </source>
</evidence>
<evidence type="ECO:0000259" key="3">
    <source>
        <dbReference type="Pfam" id="PF20177"/>
    </source>
</evidence>
<proteinExistence type="predicted"/>
<feature type="compositionally biased region" description="Basic and acidic residues" evidence="1">
    <location>
        <begin position="321"/>
        <end position="346"/>
    </location>
</feature>
<dbReference type="KEGG" id="mne:D174_21390"/>